<reference evidence="3" key="1">
    <citation type="journal article" date="2019" name="Int. J. Syst. Evol. Microbiol.">
        <title>The Global Catalogue of Microorganisms (GCM) 10K type strain sequencing project: providing services to taxonomists for standard genome sequencing and annotation.</title>
        <authorList>
            <consortium name="The Broad Institute Genomics Platform"/>
            <consortium name="The Broad Institute Genome Sequencing Center for Infectious Disease"/>
            <person name="Wu L."/>
            <person name="Ma J."/>
        </authorList>
    </citation>
    <scope>NUCLEOTIDE SEQUENCE [LARGE SCALE GENOMIC DNA]</scope>
    <source>
        <strain evidence="3">JCM 14735</strain>
    </source>
</reference>
<comment type="caution">
    <text evidence="2">The sequence shown here is derived from an EMBL/GenBank/DDBJ whole genome shotgun (WGS) entry which is preliminary data.</text>
</comment>
<feature type="compositionally biased region" description="Basic and acidic residues" evidence="1">
    <location>
        <begin position="108"/>
        <end position="121"/>
    </location>
</feature>
<name>A0ABP4WHC5_9MICC</name>
<evidence type="ECO:0000313" key="2">
    <source>
        <dbReference type="EMBL" id="GAA1751629.1"/>
    </source>
</evidence>
<organism evidence="2 3">
    <name type="scientific">Kocuria aegyptia</name>
    <dbReference type="NCBI Taxonomy" id="330943"/>
    <lineage>
        <taxon>Bacteria</taxon>
        <taxon>Bacillati</taxon>
        <taxon>Actinomycetota</taxon>
        <taxon>Actinomycetes</taxon>
        <taxon>Micrococcales</taxon>
        <taxon>Micrococcaceae</taxon>
        <taxon>Kocuria</taxon>
    </lineage>
</organism>
<evidence type="ECO:0000256" key="1">
    <source>
        <dbReference type="SAM" id="MobiDB-lite"/>
    </source>
</evidence>
<dbReference type="Proteomes" id="UP001501204">
    <property type="component" value="Unassembled WGS sequence"/>
</dbReference>
<accession>A0ABP4WHC5</accession>
<dbReference type="EMBL" id="BAAAOA010000010">
    <property type="protein sequence ID" value="GAA1751629.1"/>
    <property type="molecule type" value="Genomic_DNA"/>
</dbReference>
<dbReference type="RefSeq" id="WP_344120065.1">
    <property type="nucleotide sequence ID" value="NZ_BAAAOA010000010.1"/>
</dbReference>
<feature type="region of interest" description="Disordered" evidence="1">
    <location>
        <begin position="91"/>
        <end position="121"/>
    </location>
</feature>
<gene>
    <name evidence="2" type="ORF">GCM10009767_08280</name>
</gene>
<protein>
    <submittedName>
        <fullName evidence="2">Uncharacterized protein</fullName>
    </submittedName>
</protein>
<evidence type="ECO:0000313" key="3">
    <source>
        <dbReference type="Proteomes" id="UP001501204"/>
    </source>
</evidence>
<sequence length="121" mass="12748">MSDPKLSVLVRVDLGGRHLCLIVTGLLTGANQQGLHPVIRRARTLTPAAEGLVDLSAASPPEPAAAELIRAGIEQECRDRPGGTVEIVLSEPAAATDQTPQPVVARSGRADRAGRARRDSW</sequence>
<proteinExistence type="predicted"/>
<keyword evidence="3" id="KW-1185">Reference proteome</keyword>